<keyword evidence="3" id="KW-1185">Reference proteome</keyword>
<feature type="compositionally biased region" description="Basic residues" evidence="1">
    <location>
        <begin position="112"/>
        <end position="130"/>
    </location>
</feature>
<organism evidence="2 3">
    <name type="scientific">Monoraphidium neglectum</name>
    <dbReference type="NCBI Taxonomy" id="145388"/>
    <lineage>
        <taxon>Eukaryota</taxon>
        <taxon>Viridiplantae</taxon>
        <taxon>Chlorophyta</taxon>
        <taxon>core chlorophytes</taxon>
        <taxon>Chlorophyceae</taxon>
        <taxon>CS clade</taxon>
        <taxon>Sphaeropleales</taxon>
        <taxon>Selenastraceae</taxon>
        <taxon>Monoraphidium</taxon>
    </lineage>
</organism>
<feature type="compositionally biased region" description="Low complexity" evidence="1">
    <location>
        <begin position="100"/>
        <end position="111"/>
    </location>
</feature>
<feature type="region of interest" description="Disordered" evidence="1">
    <location>
        <begin position="55"/>
        <end position="130"/>
    </location>
</feature>
<dbReference type="KEGG" id="mng:MNEG_16386"/>
<dbReference type="RefSeq" id="XP_013890600.1">
    <property type="nucleotide sequence ID" value="XM_014035146.1"/>
</dbReference>
<name>A0A0D2M7Z1_9CHLO</name>
<proteinExistence type="predicted"/>
<accession>A0A0D2M7Z1</accession>
<dbReference type="EMBL" id="KK106520">
    <property type="protein sequence ID" value="KIY91580.1"/>
    <property type="molecule type" value="Genomic_DNA"/>
</dbReference>
<dbReference type="Proteomes" id="UP000054498">
    <property type="component" value="Unassembled WGS sequence"/>
</dbReference>
<gene>
    <name evidence="2" type="ORF">MNEG_16386</name>
</gene>
<evidence type="ECO:0000313" key="2">
    <source>
        <dbReference type="EMBL" id="KIY91580.1"/>
    </source>
</evidence>
<dbReference type="GeneID" id="25734140"/>
<feature type="non-terminal residue" evidence="2">
    <location>
        <position position="130"/>
    </location>
</feature>
<protein>
    <submittedName>
        <fullName evidence="2">Uncharacterized protein</fullName>
    </submittedName>
</protein>
<dbReference type="AlphaFoldDB" id="A0A0D2M7Z1"/>
<feature type="compositionally biased region" description="Low complexity" evidence="1">
    <location>
        <begin position="70"/>
        <end position="80"/>
    </location>
</feature>
<feature type="non-terminal residue" evidence="2">
    <location>
        <position position="1"/>
    </location>
</feature>
<evidence type="ECO:0000313" key="3">
    <source>
        <dbReference type="Proteomes" id="UP000054498"/>
    </source>
</evidence>
<sequence length="130" mass="13563">RSGWAMGRRAVAAGRTRAAALAQQAAATTTRAAARAARTAPATAAPCGRHLLAPADAARAAARRRGGGTPATPARAAARAPHVRCSSGWCSSGARPSVSWAWPRRAATAARPRIRRLGKQRRRWPSGRGR</sequence>
<reference evidence="2 3" key="1">
    <citation type="journal article" date="2013" name="BMC Genomics">
        <title>Reconstruction of the lipid metabolism for the microalga Monoraphidium neglectum from its genome sequence reveals characteristics suitable for biofuel production.</title>
        <authorList>
            <person name="Bogen C."/>
            <person name="Al-Dilaimi A."/>
            <person name="Albersmeier A."/>
            <person name="Wichmann J."/>
            <person name="Grundmann M."/>
            <person name="Rupp O."/>
            <person name="Lauersen K.J."/>
            <person name="Blifernez-Klassen O."/>
            <person name="Kalinowski J."/>
            <person name="Goesmann A."/>
            <person name="Mussgnug J.H."/>
            <person name="Kruse O."/>
        </authorList>
    </citation>
    <scope>NUCLEOTIDE SEQUENCE [LARGE SCALE GENOMIC DNA]</scope>
    <source>
        <strain evidence="2 3">SAG 48.87</strain>
    </source>
</reference>
<evidence type="ECO:0000256" key="1">
    <source>
        <dbReference type="SAM" id="MobiDB-lite"/>
    </source>
</evidence>